<dbReference type="AlphaFoldDB" id="A0A974H7K0"/>
<sequence>MPNGSRTDCIHSDCFTKPVHPFHFMFRPDRSFLLIRFHVFVLFKASNGPLQTPVSRTLINSLFFLFMHKPWTGRF</sequence>
<gene>
    <name evidence="1" type="ORF">XELAEV_18039136mg</name>
</gene>
<evidence type="ECO:0000313" key="2">
    <source>
        <dbReference type="Proteomes" id="UP000694892"/>
    </source>
</evidence>
<dbReference type="Proteomes" id="UP000694892">
    <property type="component" value="Chromosome 8L"/>
</dbReference>
<dbReference type="EMBL" id="CM004480">
    <property type="protein sequence ID" value="OCT67832.1"/>
    <property type="molecule type" value="Genomic_DNA"/>
</dbReference>
<reference evidence="2" key="1">
    <citation type="journal article" date="2016" name="Nature">
        <title>Genome evolution in the allotetraploid frog Xenopus laevis.</title>
        <authorList>
            <person name="Session A.M."/>
            <person name="Uno Y."/>
            <person name="Kwon T."/>
            <person name="Chapman J.A."/>
            <person name="Toyoda A."/>
            <person name="Takahashi S."/>
            <person name="Fukui A."/>
            <person name="Hikosaka A."/>
            <person name="Suzuki A."/>
            <person name="Kondo M."/>
            <person name="van Heeringen S.J."/>
            <person name="Quigley I."/>
            <person name="Heinz S."/>
            <person name="Ogino H."/>
            <person name="Ochi H."/>
            <person name="Hellsten U."/>
            <person name="Lyons J.B."/>
            <person name="Simakov O."/>
            <person name="Putnam N."/>
            <person name="Stites J."/>
            <person name="Kuroki Y."/>
            <person name="Tanaka T."/>
            <person name="Michiue T."/>
            <person name="Watanabe M."/>
            <person name="Bogdanovic O."/>
            <person name="Lister R."/>
            <person name="Georgiou G."/>
            <person name="Paranjpe S.S."/>
            <person name="van Kruijsbergen I."/>
            <person name="Shu S."/>
            <person name="Carlson J."/>
            <person name="Kinoshita T."/>
            <person name="Ohta Y."/>
            <person name="Mawaribuchi S."/>
            <person name="Jenkins J."/>
            <person name="Grimwood J."/>
            <person name="Schmutz J."/>
            <person name="Mitros T."/>
            <person name="Mozaffari S.V."/>
            <person name="Suzuki Y."/>
            <person name="Haramoto Y."/>
            <person name="Yamamoto T.S."/>
            <person name="Takagi C."/>
            <person name="Heald R."/>
            <person name="Miller K."/>
            <person name="Haudenschild C."/>
            <person name="Kitzman J."/>
            <person name="Nakayama T."/>
            <person name="Izutsu Y."/>
            <person name="Robert J."/>
            <person name="Fortriede J."/>
            <person name="Burns K."/>
            <person name="Lotay V."/>
            <person name="Karimi K."/>
            <person name="Yasuoka Y."/>
            <person name="Dichmann D.S."/>
            <person name="Flajnik M.F."/>
            <person name="Houston D.W."/>
            <person name="Shendure J."/>
            <person name="DuPasquier L."/>
            <person name="Vize P.D."/>
            <person name="Zorn A.M."/>
            <person name="Ito M."/>
            <person name="Marcotte E.M."/>
            <person name="Wallingford J.B."/>
            <person name="Ito Y."/>
            <person name="Asashima M."/>
            <person name="Ueno N."/>
            <person name="Matsuda Y."/>
            <person name="Veenstra G.J."/>
            <person name="Fujiyama A."/>
            <person name="Harland R.M."/>
            <person name="Taira M."/>
            <person name="Rokhsar D.S."/>
        </authorList>
    </citation>
    <scope>NUCLEOTIDE SEQUENCE [LARGE SCALE GENOMIC DNA]</scope>
    <source>
        <strain evidence="2">J</strain>
    </source>
</reference>
<evidence type="ECO:0000313" key="1">
    <source>
        <dbReference type="EMBL" id="OCT67832.1"/>
    </source>
</evidence>
<proteinExistence type="predicted"/>
<name>A0A974H7K0_XENLA</name>
<accession>A0A974H7K0</accession>
<protein>
    <submittedName>
        <fullName evidence="1">Uncharacterized protein</fullName>
    </submittedName>
</protein>
<organism evidence="1 2">
    <name type="scientific">Xenopus laevis</name>
    <name type="common">African clawed frog</name>
    <dbReference type="NCBI Taxonomy" id="8355"/>
    <lineage>
        <taxon>Eukaryota</taxon>
        <taxon>Metazoa</taxon>
        <taxon>Chordata</taxon>
        <taxon>Craniata</taxon>
        <taxon>Vertebrata</taxon>
        <taxon>Euteleostomi</taxon>
        <taxon>Amphibia</taxon>
        <taxon>Batrachia</taxon>
        <taxon>Anura</taxon>
        <taxon>Pipoidea</taxon>
        <taxon>Pipidae</taxon>
        <taxon>Xenopodinae</taxon>
        <taxon>Xenopus</taxon>
        <taxon>Xenopus</taxon>
    </lineage>
</organism>